<reference evidence="3 4" key="1">
    <citation type="submission" date="2016-10" db="EMBL/GenBank/DDBJ databases">
        <authorList>
            <person name="de Groot N.N."/>
        </authorList>
    </citation>
    <scope>NUCLEOTIDE SEQUENCE [LARGE SCALE GENOMIC DNA]</scope>
    <source>
        <strain evidence="3 4">CGMCC 1.5058</strain>
    </source>
</reference>
<dbReference type="InterPro" id="IPR007419">
    <property type="entry name" value="BFD-like_2Fe2S-bd_dom"/>
</dbReference>
<accession>A0A1G8GXR1</accession>
<proteinExistence type="predicted"/>
<dbReference type="PRINTS" id="PR00420">
    <property type="entry name" value="RNGMNOXGNASE"/>
</dbReference>
<feature type="domain" description="FAD dependent oxidoreductase" evidence="1">
    <location>
        <begin position="3"/>
        <end position="354"/>
    </location>
</feature>
<evidence type="ECO:0000313" key="3">
    <source>
        <dbReference type="EMBL" id="SDH99215.1"/>
    </source>
</evidence>
<name>A0A1G8GXR1_9CLOT</name>
<dbReference type="RefSeq" id="WP_031573399.1">
    <property type="nucleotide sequence ID" value="NZ_FNDZ01000001.1"/>
</dbReference>
<dbReference type="InterPro" id="IPR036188">
    <property type="entry name" value="FAD/NAD-bd_sf"/>
</dbReference>
<dbReference type="PANTHER" id="PTHR42720">
    <property type="entry name" value="GLYCEROL-3-PHOSPHATE DEHYDROGENASE"/>
    <property type="match status" value="1"/>
</dbReference>
<gene>
    <name evidence="3" type="ORF">SAMN05421804_101403</name>
</gene>
<dbReference type="CDD" id="cd19946">
    <property type="entry name" value="GlpA-like_Fer2_BFD-like"/>
    <property type="match status" value="1"/>
</dbReference>
<dbReference type="Gene3D" id="3.50.50.60">
    <property type="entry name" value="FAD/NAD(P)-binding domain"/>
    <property type="match status" value="1"/>
</dbReference>
<dbReference type="Pfam" id="PF01266">
    <property type="entry name" value="DAO"/>
    <property type="match status" value="1"/>
</dbReference>
<dbReference type="InterPro" id="IPR052745">
    <property type="entry name" value="G3P_Oxidase/Oxidoreductase"/>
</dbReference>
<organism evidence="3 4">
    <name type="scientific">Proteiniclasticum ruminis</name>
    <dbReference type="NCBI Taxonomy" id="398199"/>
    <lineage>
        <taxon>Bacteria</taxon>
        <taxon>Bacillati</taxon>
        <taxon>Bacillota</taxon>
        <taxon>Clostridia</taxon>
        <taxon>Eubacteriales</taxon>
        <taxon>Clostridiaceae</taxon>
        <taxon>Proteiniclasticum</taxon>
    </lineage>
</organism>
<dbReference type="Proteomes" id="UP000183255">
    <property type="component" value="Unassembled WGS sequence"/>
</dbReference>
<dbReference type="Pfam" id="PF04324">
    <property type="entry name" value="Fer2_BFD"/>
    <property type="match status" value="1"/>
</dbReference>
<dbReference type="Gene3D" id="3.30.9.10">
    <property type="entry name" value="D-Amino Acid Oxidase, subunit A, domain 2"/>
    <property type="match status" value="1"/>
</dbReference>
<dbReference type="PANTHER" id="PTHR42720:SF1">
    <property type="entry name" value="GLYCEROL 3-PHOSPHATE OXIDASE"/>
    <property type="match status" value="1"/>
</dbReference>
<protein>
    <submittedName>
        <fullName evidence="3">Glycerol-3-phosphate dehydrogenase</fullName>
    </submittedName>
</protein>
<dbReference type="EMBL" id="FNDZ01000001">
    <property type="protein sequence ID" value="SDH99215.1"/>
    <property type="molecule type" value="Genomic_DNA"/>
</dbReference>
<dbReference type="SUPFAM" id="SSF51905">
    <property type="entry name" value="FAD/NAD(P)-binding domain"/>
    <property type="match status" value="1"/>
</dbReference>
<dbReference type="AlphaFoldDB" id="A0A1G8GXR1"/>
<dbReference type="InterPro" id="IPR041854">
    <property type="entry name" value="BFD-like_2Fe2S-bd_dom_sf"/>
</dbReference>
<dbReference type="InterPro" id="IPR006076">
    <property type="entry name" value="FAD-dep_OxRdtase"/>
</dbReference>
<dbReference type="Gene3D" id="1.10.10.1100">
    <property type="entry name" value="BFD-like [2Fe-2S]-binding domain"/>
    <property type="match status" value="1"/>
</dbReference>
<sequence length="479" mass="52512">MFDVAIIGAGIVGASVARELSRYNLNVCLIEKENDVSEGATKANSAIVHAGYDPENGTAMARLNVRGCHLTEVYAKELDVPYKKIGSLVVAFSPEEMETIEELFERGNKNGVPDQRIIHREELLKMEPNIGDEAVGALHSPSAGIVGPWEFCIALTENAVVNGVKLYLNTEVVDIKKEDGMFTIFTGNPELEPIKTKYIVNAAGIYSDVILGMVGEREFKIKPRKGQYFVLDKSQGPLANHVIFQCPSALGKGVLVTPSVHGNLIVGPDAEDNVERDDTTTTKERMEFIRDAAAKSIKGINYRESIRNFAGLRAQSDRSDFIIEESKSVKGLINLAGIKSPGLTSAPAIAEDARDLLEKAGLTLTKNENFNPTRRQTHFMSLSPEEKSAKIKEDPRFGRIICRCENITEGEIVEAIKRPVGALSLDGVKRRVRPGMGRCQGGFCGPRVLEIIAREKNVPLEEVMQDTNGSYILIGETKK</sequence>
<evidence type="ECO:0000313" key="4">
    <source>
        <dbReference type="Proteomes" id="UP000183255"/>
    </source>
</evidence>
<evidence type="ECO:0000259" key="2">
    <source>
        <dbReference type="Pfam" id="PF04324"/>
    </source>
</evidence>
<evidence type="ECO:0000259" key="1">
    <source>
        <dbReference type="Pfam" id="PF01266"/>
    </source>
</evidence>
<feature type="domain" description="BFD-like [2Fe-2S]-binding" evidence="2">
    <location>
        <begin position="400"/>
        <end position="453"/>
    </location>
</feature>
<dbReference type="SUPFAM" id="SSF54373">
    <property type="entry name" value="FAD-linked reductases, C-terminal domain"/>
    <property type="match status" value="1"/>
</dbReference>